<feature type="signal peptide" evidence="1">
    <location>
        <begin position="1"/>
        <end position="20"/>
    </location>
</feature>
<dbReference type="EMBL" id="DS268602">
    <property type="protein sequence ID" value="EFO93351.1"/>
    <property type="molecule type" value="Genomic_DNA"/>
</dbReference>
<dbReference type="PANTHER" id="PTHR21503:SF8">
    <property type="entry name" value="F-BOX ASSOCIATED DOMAIN-CONTAINING PROTEIN-RELATED"/>
    <property type="match status" value="1"/>
</dbReference>
<evidence type="ECO:0000259" key="2">
    <source>
        <dbReference type="PROSITE" id="PS50181"/>
    </source>
</evidence>
<reference evidence="3" key="1">
    <citation type="submission" date="2007-07" db="EMBL/GenBank/DDBJ databases">
        <title>PCAP assembly of the Caenorhabditis remanei genome.</title>
        <authorList>
            <consortium name="The Caenorhabditis remanei Sequencing Consortium"/>
            <person name="Wilson R.K."/>
        </authorList>
    </citation>
    <scope>NUCLEOTIDE SEQUENCE [LARGE SCALE GENOMIC DNA]</scope>
    <source>
        <strain evidence="3">PB4641</strain>
    </source>
</reference>
<dbReference type="PANTHER" id="PTHR21503">
    <property type="entry name" value="F-BOX-CONTAINING HYPOTHETICAL PROTEIN C.ELEGANS"/>
    <property type="match status" value="1"/>
</dbReference>
<evidence type="ECO:0000256" key="1">
    <source>
        <dbReference type="SAM" id="SignalP"/>
    </source>
</evidence>
<dbReference type="RefSeq" id="XP_003093793.2">
    <property type="nucleotide sequence ID" value="XM_003093745.2"/>
</dbReference>
<dbReference type="eggNOG" id="ENOG502TJWF">
    <property type="taxonomic scope" value="Eukaryota"/>
</dbReference>
<dbReference type="CTD" id="9823146"/>
<sequence length="337" mass="39323">MNSIKLLSFPLLAFSEIVRSMEVMEIFELSLVSRRILNCLSLARIPVQTIDVNISLDTITVFDKSYVEREFIIEFVKSPQPVVGQMKVDNICINVCSKDEVCKTIYCNSNQFESGLVPGLKHLDKTFFRMGFAIGLEINTLRTTRGILCDPIFKKCFYMQIRGEDEELSNEDCEYLLEKTQPTIGITIFCKLCPDFNYRKILHFSRLRVPNLGNMPLEDLKAMDCEIAKLGRHQFNEIDLNEFLHHWIKGNNRKLRRLQLNGFKYAPEWDFLLNGITHTEWNPKERGDLYKSKFTVDMETIDCKNGRDFKDANGQLATVVHHSKFLDFLVWENRFFD</sequence>
<dbReference type="FunCoup" id="E3NCU4">
    <property type="interactions" value="532"/>
</dbReference>
<name>E3NCU4_CAERE</name>
<keyword evidence="4" id="KW-1185">Reference proteome</keyword>
<dbReference type="HOGENOM" id="CLU_049370_0_0_1"/>
<dbReference type="InterPro" id="IPR001810">
    <property type="entry name" value="F-box_dom"/>
</dbReference>
<proteinExistence type="predicted"/>
<evidence type="ECO:0000313" key="4">
    <source>
        <dbReference type="Proteomes" id="UP000008281"/>
    </source>
</evidence>
<dbReference type="InParanoid" id="E3NCU4"/>
<feature type="domain" description="F-box" evidence="2">
    <location>
        <begin position="3"/>
        <end position="35"/>
    </location>
</feature>
<dbReference type="Pfam" id="PF07735">
    <property type="entry name" value="FBA_2"/>
    <property type="match status" value="1"/>
</dbReference>
<protein>
    <recommendedName>
        <fullName evidence="2">F-box domain-containing protein</fullName>
    </recommendedName>
</protein>
<dbReference type="InterPro" id="IPR012885">
    <property type="entry name" value="F-box_Sdz-33"/>
</dbReference>
<accession>E3NCU4</accession>
<dbReference type="GeneID" id="9823146"/>
<dbReference type="Proteomes" id="UP000008281">
    <property type="component" value="Unassembled WGS sequence"/>
</dbReference>
<dbReference type="AlphaFoldDB" id="E3NCU4"/>
<gene>
    <name evidence="3" type="ORF">CRE_24789</name>
</gene>
<evidence type="ECO:0000313" key="3">
    <source>
        <dbReference type="EMBL" id="EFO93351.1"/>
    </source>
</evidence>
<dbReference type="KEGG" id="crq:GCK72_008641"/>
<feature type="chain" id="PRO_5003178488" description="F-box domain-containing protein" evidence="1">
    <location>
        <begin position="21"/>
        <end position="337"/>
    </location>
</feature>
<keyword evidence="1" id="KW-0732">Signal</keyword>
<organism evidence="4">
    <name type="scientific">Caenorhabditis remanei</name>
    <name type="common">Caenorhabditis vulgaris</name>
    <dbReference type="NCBI Taxonomy" id="31234"/>
    <lineage>
        <taxon>Eukaryota</taxon>
        <taxon>Metazoa</taxon>
        <taxon>Ecdysozoa</taxon>
        <taxon>Nematoda</taxon>
        <taxon>Chromadorea</taxon>
        <taxon>Rhabditida</taxon>
        <taxon>Rhabditina</taxon>
        <taxon>Rhabditomorpha</taxon>
        <taxon>Rhabditoidea</taxon>
        <taxon>Rhabditidae</taxon>
        <taxon>Peloderinae</taxon>
        <taxon>Caenorhabditis</taxon>
    </lineage>
</organism>
<dbReference type="PROSITE" id="PS50181">
    <property type="entry name" value="FBOX"/>
    <property type="match status" value="1"/>
</dbReference>